<evidence type="ECO:0000256" key="1">
    <source>
        <dbReference type="SAM" id="MobiDB-lite"/>
    </source>
</evidence>
<protein>
    <submittedName>
        <fullName evidence="2">Uncharacterized protein</fullName>
    </submittedName>
</protein>
<organism evidence="2 3">
    <name type="scientific">Cricetulus griseus</name>
    <name type="common">Chinese hamster</name>
    <name type="synonym">Cricetulus barabensis griseus</name>
    <dbReference type="NCBI Taxonomy" id="10029"/>
    <lineage>
        <taxon>Eukaryota</taxon>
        <taxon>Metazoa</taxon>
        <taxon>Chordata</taxon>
        <taxon>Craniata</taxon>
        <taxon>Vertebrata</taxon>
        <taxon>Euteleostomi</taxon>
        <taxon>Mammalia</taxon>
        <taxon>Eutheria</taxon>
        <taxon>Euarchontoglires</taxon>
        <taxon>Glires</taxon>
        <taxon>Rodentia</taxon>
        <taxon>Myomorpha</taxon>
        <taxon>Muroidea</taxon>
        <taxon>Cricetidae</taxon>
        <taxon>Cricetinae</taxon>
        <taxon>Cricetulus</taxon>
    </lineage>
</organism>
<evidence type="ECO:0000313" key="3">
    <source>
        <dbReference type="Proteomes" id="UP000001075"/>
    </source>
</evidence>
<dbReference type="AlphaFoldDB" id="G3IFQ6"/>
<gene>
    <name evidence="2" type="ORF">I79_022579</name>
</gene>
<feature type="region of interest" description="Disordered" evidence="1">
    <location>
        <begin position="28"/>
        <end position="58"/>
    </location>
</feature>
<name>G3IFQ6_CRIGR</name>
<reference evidence="3" key="1">
    <citation type="journal article" date="2011" name="Nat. Biotechnol.">
        <title>The genomic sequence of the Chinese hamster ovary (CHO)-K1 cell line.</title>
        <authorList>
            <person name="Xu X."/>
            <person name="Nagarajan H."/>
            <person name="Lewis N.E."/>
            <person name="Pan S."/>
            <person name="Cai Z."/>
            <person name="Liu X."/>
            <person name="Chen W."/>
            <person name="Xie M."/>
            <person name="Wang W."/>
            <person name="Hammond S."/>
            <person name="Andersen M.R."/>
            <person name="Neff N."/>
            <person name="Passarelli B."/>
            <person name="Koh W."/>
            <person name="Fan H.C."/>
            <person name="Wang J."/>
            <person name="Gui Y."/>
            <person name="Lee K.H."/>
            <person name="Betenbaugh M.J."/>
            <person name="Quake S.R."/>
            <person name="Famili I."/>
            <person name="Palsson B.O."/>
            <person name="Wang J."/>
        </authorList>
    </citation>
    <scope>NUCLEOTIDE SEQUENCE [LARGE SCALE GENOMIC DNA]</scope>
    <source>
        <strain evidence="3">CHO K1 cell line</strain>
    </source>
</reference>
<dbReference type="EMBL" id="JH002432">
    <property type="protein sequence ID" value="EGW10060.1"/>
    <property type="molecule type" value="Genomic_DNA"/>
</dbReference>
<evidence type="ECO:0000313" key="2">
    <source>
        <dbReference type="EMBL" id="EGW10060.1"/>
    </source>
</evidence>
<accession>G3IFQ6</accession>
<sequence>MPLIPALGRQRQADFCEFEASLVSRASARIGSKATQRNPVLKKPKKEKKTDVATSSRF</sequence>
<dbReference type="Proteomes" id="UP000001075">
    <property type="component" value="Unassembled WGS sequence"/>
</dbReference>
<dbReference type="InParanoid" id="G3IFQ6"/>
<proteinExistence type="predicted"/>